<gene>
    <name evidence="1" type="ORF">SAMN04489708_12139</name>
</gene>
<dbReference type="AlphaFoldDB" id="A0A1H0UQQ8"/>
<keyword evidence="2" id="KW-1185">Reference proteome</keyword>
<accession>A0A1H0UQQ8</accession>
<organism evidence="1 2">
    <name type="scientific">Paracidovorax cattleyae</name>
    <dbReference type="NCBI Taxonomy" id="80868"/>
    <lineage>
        <taxon>Bacteria</taxon>
        <taxon>Pseudomonadati</taxon>
        <taxon>Pseudomonadota</taxon>
        <taxon>Betaproteobacteria</taxon>
        <taxon>Burkholderiales</taxon>
        <taxon>Comamonadaceae</taxon>
        <taxon>Paracidovorax</taxon>
    </lineage>
</organism>
<name>A0A1H0UQQ8_9BURK</name>
<proteinExistence type="predicted"/>
<evidence type="ECO:0000313" key="1">
    <source>
        <dbReference type="EMBL" id="SDP68445.1"/>
    </source>
</evidence>
<dbReference type="OrthoDB" id="8811887at2"/>
<reference evidence="2" key="1">
    <citation type="submission" date="2016-10" db="EMBL/GenBank/DDBJ databases">
        <authorList>
            <person name="Varghese N."/>
            <person name="Submissions S."/>
        </authorList>
    </citation>
    <scope>NUCLEOTIDE SEQUENCE [LARGE SCALE GENOMIC DNA]</scope>
    <source>
        <strain evidence="2">DSM 17101</strain>
    </source>
</reference>
<evidence type="ECO:0000313" key="2">
    <source>
        <dbReference type="Proteomes" id="UP000199317"/>
    </source>
</evidence>
<sequence length="169" mass="17595">MLDEQVVSAVAIGNLKAISEQPAMLSNLAYSNVVSTSNLGQQNAVSNQRAVGELGLPLVAKATNTIANIGPLEARSAVDVLTSNELAQTIADLKSVLQAFMGSPGGIPPKGLLKDFKALVDLGLRVQDGMLVVPPGATPILIPGNIAKEDIQIGIEKPGVVIQVTRIRR</sequence>
<dbReference type="EMBL" id="FNJL01000021">
    <property type="protein sequence ID" value="SDP68445.1"/>
    <property type="molecule type" value="Genomic_DNA"/>
</dbReference>
<dbReference type="RefSeq" id="WP_092836262.1">
    <property type="nucleotide sequence ID" value="NZ_CP028290.1"/>
</dbReference>
<protein>
    <submittedName>
        <fullName evidence="1">Uncharacterized protein</fullName>
    </submittedName>
</protein>
<dbReference type="Proteomes" id="UP000199317">
    <property type="component" value="Unassembled WGS sequence"/>
</dbReference>